<dbReference type="GO" id="GO:0006289">
    <property type="term" value="P:nucleotide-excision repair"/>
    <property type="evidence" value="ECO:0007669"/>
    <property type="project" value="TreeGrafter"/>
</dbReference>
<evidence type="ECO:0000256" key="2">
    <source>
        <dbReference type="ARBA" id="ARBA00022840"/>
    </source>
</evidence>
<dbReference type="InterPro" id="IPR001650">
    <property type="entry name" value="Helicase_C-like"/>
</dbReference>
<dbReference type="Pfam" id="PF22982">
    <property type="entry name" value="WHD_HRQ1"/>
    <property type="match status" value="1"/>
</dbReference>
<accession>A0A917WI97</accession>
<dbReference type="Pfam" id="PF09369">
    <property type="entry name" value="MZB"/>
    <property type="match status" value="1"/>
</dbReference>
<name>A0A917WI97_9ACTN</name>
<dbReference type="InterPro" id="IPR011545">
    <property type="entry name" value="DEAD/DEAH_box_helicase_dom"/>
</dbReference>
<dbReference type="Pfam" id="PF00270">
    <property type="entry name" value="DEAD"/>
    <property type="match status" value="1"/>
</dbReference>
<dbReference type="SMART" id="SM00487">
    <property type="entry name" value="DEXDc"/>
    <property type="match status" value="1"/>
</dbReference>
<dbReference type="PANTHER" id="PTHR47957:SF3">
    <property type="entry name" value="ATP-DEPENDENT HELICASE HRQ1"/>
    <property type="match status" value="1"/>
</dbReference>
<evidence type="ECO:0000259" key="5">
    <source>
        <dbReference type="PROSITE" id="PS51194"/>
    </source>
</evidence>
<reference evidence="6" key="2">
    <citation type="submission" date="2020-09" db="EMBL/GenBank/DDBJ databases">
        <authorList>
            <person name="Sun Q."/>
            <person name="Zhou Y."/>
        </authorList>
    </citation>
    <scope>NUCLEOTIDE SEQUENCE</scope>
    <source>
        <strain evidence="6">CGMCC 4.7308</strain>
    </source>
</reference>
<dbReference type="GO" id="GO:0003676">
    <property type="term" value="F:nucleic acid binding"/>
    <property type="evidence" value="ECO:0007669"/>
    <property type="project" value="InterPro"/>
</dbReference>
<dbReference type="PROSITE" id="PS51192">
    <property type="entry name" value="HELICASE_ATP_BIND_1"/>
    <property type="match status" value="1"/>
</dbReference>
<feature type="domain" description="Helicase C-terminal" evidence="5">
    <location>
        <begin position="338"/>
        <end position="494"/>
    </location>
</feature>
<dbReference type="SMART" id="SM00490">
    <property type="entry name" value="HELICc"/>
    <property type="match status" value="1"/>
</dbReference>
<evidence type="ECO:0000313" key="7">
    <source>
        <dbReference type="Proteomes" id="UP000655208"/>
    </source>
</evidence>
<sequence>MTSGPVSRAAATAAAAAGGSTSDAGRRRPGPAGAVGAGGDVGTDPRVGPVVPDARASAPPDTPLDRLLRRLPTGDGSPVTHVERLPAREGRTADWPAWVPVELRTALRERHVLQPWTHQVETADLAHAGVHVVVSTGTASGKSLSYQLPVLSELLTDDRATALYLAPTKALGVDQLGSVESLGLPGIRAARYDGDTPQGERDWAREHARLLVTNPDMLHRRLLPGHDRWLRLLRNLRFVVVDECHAYRGVFGSHVALVLRRLRRVAARYGSAPVFVLASATVADPAGAAGRLVGAPVRAVTEDGSPSAGADFVLWEPPVVPDLAGEVGAPVRRSAPAEAAHLLADLVADGARTLAFVRSRHGVEQTALTAARRLTQSRPDLAGSVAAYRGGYLPEERRQLERSLVRGELLGLATTNALELGVDIAGLDAAVLAGYPGTLASVWQQAGRAGRGRSRALVVFVAREDPLDTYLVHHPGALFGRPVEATVIDPTNPVVLAGQLSCAAAEHHLDEADVDLFGGSEVVLPVLEDLVRSKVLRQRPTGWYRVDPRPPAERVDLRGSGGGQVSVVDADTARLLGTVDHGRAPSAVHPGAVHLHRGEPYTVLDLDLEDGVALVRADRPDWTTLARSVSTVSLTGVHRANSLGGGVTVGLGPVRVTEQVVGYLRRRPTGEVIDVLGLDMPEHELSSRAVWYAIEPQSLTRAGLSEARIPGALHAAEHAAIGLLPLFAGCDRWDIGGLSTRVHPDTGQPTVIVYDGVQGGAGFAARGFDVLYQWLSAVRAAVAGCGCAAGCPSCVQSPKCGNGNHPLDKSGAVTVLQLVLSALETSAVEAPPDPTDDVLAAGGLGTAATDLHPEAGDGEDGTSAAGGSAA</sequence>
<reference evidence="6" key="1">
    <citation type="journal article" date="2014" name="Int. J. Syst. Evol. Microbiol.">
        <title>Complete genome sequence of Corynebacterium casei LMG S-19264T (=DSM 44701T), isolated from a smear-ripened cheese.</title>
        <authorList>
            <consortium name="US DOE Joint Genome Institute (JGI-PGF)"/>
            <person name="Walter F."/>
            <person name="Albersmeier A."/>
            <person name="Kalinowski J."/>
            <person name="Ruckert C."/>
        </authorList>
    </citation>
    <scope>NUCLEOTIDE SEQUENCE</scope>
    <source>
        <strain evidence="6">CGMCC 4.7308</strain>
    </source>
</reference>
<evidence type="ECO:0000256" key="1">
    <source>
        <dbReference type="ARBA" id="ARBA00022741"/>
    </source>
</evidence>
<comment type="caution">
    <text evidence="6">The sequence shown here is derived from an EMBL/GenBank/DDBJ whole genome shotgun (WGS) entry which is preliminary data.</text>
</comment>
<protein>
    <submittedName>
        <fullName evidence="6">DEAD/DEAH box helicase</fullName>
    </submittedName>
</protein>
<keyword evidence="6" id="KW-0378">Hydrolase</keyword>
<feature type="region of interest" description="Disordered" evidence="3">
    <location>
        <begin position="828"/>
        <end position="870"/>
    </location>
</feature>
<keyword evidence="7" id="KW-1185">Reference proteome</keyword>
<evidence type="ECO:0000259" key="4">
    <source>
        <dbReference type="PROSITE" id="PS51192"/>
    </source>
</evidence>
<dbReference type="CDD" id="cd18797">
    <property type="entry name" value="SF2_C_Hrq"/>
    <property type="match status" value="1"/>
</dbReference>
<dbReference type="SUPFAM" id="SSF52540">
    <property type="entry name" value="P-loop containing nucleoside triphosphate hydrolases"/>
    <property type="match status" value="1"/>
</dbReference>
<dbReference type="PANTHER" id="PTHR47957">
    <property type="entry name" value="ATP-DEPENDENT HELICASE HRQ1"/>
    <property type="match status" value="1"/>
</dbReference>
<feature type="compositionally biased region" description="Low complexity" evidence="3">
    <location>
        <begin position="837"/>
        <end position="850"/>
    </location>
</feature>
<dbReference type="Gene3D" id="3.40.50.300">
    <property type="entry name" value="P-loop containing nucleotide triphosphate hydrolases"/>
    <property type="match status" value="2"/>
</dbReference>
<dbReference type="PROSITE" id="PS51194">
    <property type="entry name" value="HELICASE_CTER"/>
    <property type="match status" value="1"/>
</dbReference>
<keyword evidence="6" id="KW-0347">Helicase</keyword>
<dbReference type="GO" id="GO:0043138">
    <property type="term" value="F:3'-5' DNA helicase activity"/>
    <property type="evidence" value="ECO:0007669"/>
    <property type="project" value="TreeGrafter"/>
</dbReference>
<dbReference type="EMBL" id="BMNA01000004">
    <property type="protein sequence ID" value="GGM05315.1"/>
    <property type="molecule type" value="Genomic_DNA"/>
</dbReference>
<feature type="domain" description="Helicase ATP-binding" evidence="4">
    <location>
        <begin position="123"/>
        <end position="300"/>
    </location>
</feature>
<dbReference type="InterPro" id="IPR055227">
    <property type="entry name" value="HRQ1_WHD"/>
</dbReference>
<dbReference type="InterPro" id="IPR014001">
    <property type="entry name" value="Helicase_ATP-bd"/>
</dbReference>
<organism evidence="6 7">
    <name type="scientific">Nakamurella endophytica</name>
    <dbReference type="NCBI Taxonomy" id="1748367"/>
    <lineage>
        <taxon>Bacteria</taxon>
        <taxon>Bacillati</taxon>
        <taxon>Actinomycetota</taxon>
        <taxon>Actinomycetes</taxon>
        <taxon>Nakamurellales</taxon>
        <taxon>Nakamurellaceae</taxon>
        <taxon>Nakamurella</taxon>
    </lineage>
</organism>
<evidence type="ECO:0000256" key="3">
    <source>
        <dbReference type="SAM" id="MobiDB-lite"/>
    </source>
</evidence>
<dbReference type="AlphaFoldDB" id="A0A917WI97"/>
<dbReference type="InterPro" id="IPR018973">
    <property type="entry name" value="MZB"/>
</dbReference>
<dbReference type="Pfam" id="PF00271">
    <property type="entry name" value="Helicase_C"/>
    <property type="match status" value="1"/>
</dbReference>
<dbReference type="InterPro" id="IPR027417">
    <property type="entry name" value="P-loop_NTPase"/>
</dbReference>
<dbReference type="InterPro" id="IPR022307">
    <property type="entry name" value="Helicase_put_actinobac"/>
</dbReference>
<dbReference type="GO" id="GO:0005524">
    <property type="term" value="F:ATP binding"/>
    <property type="evidence" value="ECO:0007669"/>
    <property type="project" value="UniProtKB-KW"/>
</dbReference>
<dbReference type="Proteomes" id="UP000655208">
    <property type="component" value="Unassembled WGS sequence"/>
</dbReference>
<proteinExistence type="predicted"/>
<gene>
    <name evidence="6" type="ORF">GCM10011594_26920</name>
</gene>
<dbReference type="CDD" id="cd17923">
    <property type="entry name" value="DEXHc_Hrq1-like"/>
    <property type="match status" value="1"/>
</dbReference>
<keyword evidence="2" id="KW-0067">ATP-binding</keyword>
<evidence type="ECO:0000313" key="6">
    <source>
        <dbReference type="EMBL" id="GGM05315.1"/>
    </source>
</evidence>
<feature type="compositionally biased region" description="Low complexity" evidence="3">
    <location>
        <begin position="7"/>
        <end position="23"/>
    </location>
</feature>
<feature type="region of interest" description="Disordered" evidence="3">
    <location>
        <begin position="1"/>
        <end position="81"/>
    </location>
</feature>
<dbReference type="GO" id="GO:0036297">
    <property type="term" value="P:interstrand cross-link repair"/>
    <property type="evidence" value="ECO:0007669"/>
    <property type="project" value="TreeGrafter"/>
</dbReference>
<dbReference type="NCBIfam" id="TIGR03817">
    <property type="entry name" value="DECH_helic"/>
    <property type="match status" value="1"/>
</dbReference>
<keyword evidence="1" id="KW-0547">Nucleotide-binding</keyword>